<gene>
    <name evidence="1" type="ORF">DES38_1264</name>
</gene>
<protein>
    <submittedName>
        <fullName evidence="1">Uncharacterized protein</fullName>
    </submittedName>
</protein>
<dbReference type="AlphaFoldDB" id="A0A2V3VZ22"/>
<accession>A0A2V3VZ22</accession>
<comment type="caution">
    <text evidence="1">The sequence shown here is derived from an EMBL/GenBank/DDBJ whole genome shotgun (WGS) entry which is preliminary data.</text>
</comment>
<organism evidence="1 2">
    <name type="scientific">Streptohalobacillus salinus</name>
    <dbReference type="NCBI Taxonomy" id="621096"/>
    <lineage>
        <taxon>Bacteria</taxon>
        <taxon>Bacillati</taxon>
        <taxon>Bacillota</taxon>
        <taxon>Bacilli</taxon>
        <taxon>Bacillales</taxon>
        <taxon>Bacillaceae</taxon>
        <taxon>Streptohalobacillus</taxon>
    </lineage>
</organism>
<keyword evidence="2" id="KW-1185">Reference proteome</keyword>
<dbReference type="Proteomes" id="UP000247922">
    <property type="component" value="Unassembled WGS sequence"/>
</dbReference>
<proteinExistence type="predicted"/>
<sequence length="165" mass="19617">MNRTFFNCLGGDEKWNLVNLIPQMRKNTTSLRTRTKEYLYYPGNDEFLRNMTIDYPELEPYYEFRTILKEAQDTRTLLLKDMKALDIPMSENEVYTIYRFVTEREIKKGIPVTHRFRDALFSNLEVHPGIVGSMYSPIWDPWNSGVDCFTKEDEEAIKRVLAKRN</sequence>
<evidence type="ECO:0000313" key="2">
    <source>
        <dbReference type="Proteomes" id="UP000247922"/>
    </source>
</evidence>
<dbReference type="EMBL" id="QJJR01000026">
    <property type="protein sequence ID" value="PXW86018.1"/>
    <property type="molecule type" value="Genomic_DNA"/>
</dbReference>
<reference evidence="1 2" key="1">
    <citation type="submission" date="2018-05" db="EMBL/GenBank/DDBJ databases">
        <title>Genomic Encyclopedia of Type Strains, Phase IV (KMG-IV): sequencing the most valuable type-strain genomes for metagenomic binning, comparative biology and taxonomic classification.</title>
        <authorList>
            <person name="Goeker M."/>
        </authorList>
    </citation>
    <scope>NUCLEOTIDE SEQUENCE [LARGE SCALE GENOMIC DNA]</scope>
    <source>
        <strain evidence="1 2">DSM 22440</strain>
    </source>
</reference>
<evidence type="ECO:0000313" key="1">
    <source>
        <dbReference type="EMBL" id="PXW86018.1"/>
    </source>
</evidence>
<name>A0A2V3VZ22_9BACI</name>